<evidence type="ECO:0000313" key="6">
    <source>
        <dbReference type="EMBL" id="MYL69491.1"/>
    </source>
</evidence>
<feature type="modified residue" description="N6-(pyridoxal phosphate)lysine" evidence="5">
    <location>
        <position position="236"/>
    </location>
</feature>
<dbReference type="Gene3D" id="3.90.1150.10">
    <property type="entry name" value="Aspartate Aminotransferase, domain 1"/>
    <property type="match status" value="1"/>
</dbReference>
<dbReference type="OrthoDB" id="9807885at2"/>
<feature type="binding site" evidence="5">
    <location>
        <position position="122"/>
    </location>
    <ligand>
        <name>pyridoxal 5'-phosphate</name>
        <dbReference type="ChEBI" id="CHEBI:597326"/>
    </ligand>
</feature>
<comment type="similarity">
    <text evidence="5">Belongs to the class-III pyridoxal-phosphate-dependent aminotransferase family. ArgD subfamily.</text>
</comment>
<dbReference type="InterPro" id="IPR004636">
    <property type="entry name" value="AcOrn/SuccOrn_fam"/>
</dbReference>
<dbReference type="NCBIfam" id="TIGR00707">
    <property type="entry name" value="argD"/>
    <property type="match status" value="1"/>
</dbReference>
<reference evidence="6 7" key="1">
    <citation type="submission" date="2019-11" db="EMBL/GenBank/DDBJ databases">
        <title>Genome sequences of 17 halophilic strains isolated from different environments.</title>
        <authorList>
            <person name="Furrow R.E."/>
        </authorList>
    </citation>
    <scope>NUCLEOTIDE SEQUENCE [LARGE SCALE GENOMIC DNA]</scope>
    <source>
        <strain evidence="6 7">SL-4</strain>
    </source>
</reference>
<comment type="cofactor">
    <cofactor evidence="5">
        <name>pyridoxal 5'-phosphate</name>
        <dbReference type="ChEBI" id="CHEBI:597326"/>
    </cofactor>
    <text evidence="5">Binds 1 pyridoxal phosphate per subunit.</text>
</comment>
<evidence type="ECO:0000256" key="2">
    <source>
        <dbReference type="ARBA" id="ARBA00022605"/>
    </source>
</evidence>
<evidence type="ECO:0000256" key="1">
    <source>
        <dbReference type="ARBA" id="ARBA00022576"/>
    </source>
</evidence>
<gene>
    <name evidence="5" type="primary">argD</name>
    <name evidence="6" type="ORF">GLW00_01445</name>
</gene>
<evidence type="ECO:0000256" key="4">
    <source>
        <dbReference type="ARBA" id="ARBA00022898"/>
    </source>
</evidence>
<accession>A0A845F6K6</accession>
<feature type="binding site" evidence="5">
    <location>
        <position position="125"/>
    </location>
    <ligand>
        <name>N(2)-acetyl-L-ornithine</name>
        <dbReference type="ChEBI" id="CHEBI:57805"/>
    </ligand>
</feature>
<dbReference type="RefSeq" id="WP_160911802.1">
    <property type="nucleotide sequence ID" value="NZ_WMFA01000001.1"/>
</dbReference>
<keyword evidence="2 5" id="KW-0028">Amino-acid biosynthesis</keyword>
<dbReference type="HAMAP" id="MF_01107">
    <property type="entry name" value="ArgD_aminotrans_3"/>
    <property type="match status" value="1"/>
</dbReference>
<comment type="subcellular location">
    <subcellularLocation>
        <location evidence="5">Cytoplasm</location>
    </subcellularLocation>
</comment>
<dbReference type="InterPro" id="IPR005814">
    <property type="entry name" value="Aminotrans_3"/>
</dbReference>
<comment type="subunit">
    <text evidence="5">Homodimer.</text>
</comment>
<comment type="caution">
    <text evidence="6">The sequence shown here is derived from an EMBL/GenBank/DDBJ whole genome shotgun (WGS) entry which is preliminary data.</text>
</comment>
<dbReference type="InterPro" id="IPR015422">
    <property type="entry name" value="PyrdxlP-dep_Trfase_small"/>
</dbReference>
<dbReference type="NCBIfam" id="NF002325">
    <property type="entry name" value="PRK01278.1"/>
    <property type="match status" value="1"/>
</dbReference>
<comment type="catalytic activity">
    <reaction evidence="5">
        <text>N(2)-acetyl-L-ornithine + 2-oxoglutarate = N-acetyl-L-glutamate 5-semialdehyde + L-glutamate</text>
        <dbReference type="Rhea" id="RHEA:18049"/>
        <dbReference type="ChEBI" id="CHEBI:16810"/>
        <dbReference type="ChEBI" id="CHEBI:29123"/>
        <dbReference type="ChEBI" id="CHEBI:29985"/>
        <dbReference type="ChEBI" id="CHEBI:57805"/>
        <dbReference type="EC" id="2.6.1.11"/>
    </reaction>
</comment>
<sequence>MVSLFPTYNRFPLTIVSGKGTTVTDDQGKEYLDFVSGIAVCNLGHRPPEVQKALEEQLNQVWHVSNLYQIPVQEEAAELLCEASGLPYAFFCNSGAEANEAAIKLARKHTGREKIITFKQSFHGRTFATMSATGQEKIHDGFGSLLPTFEYFPYNDVKSIEEVHDGHVAAIMVEVIQGEGGVVPGTKEFLKTVEDKCRELGALLIIDEVQTGIGRTGKAFAYQHHGLDPDIVTAAKGLGSGFPVGAMVGKAELKDSFTAGSHGSTFGGNPLASAAVKSTLEKIFVSDFLASVTEKGTVFKDKLEDSLARFKSVKEVRGKGLMLGISISSEAIQIVHSLREKGLLAVVAGPNVLRLLPPLTVGYEEMDQAVALITEAIQQHEDSLQKA</sequence>
<dbReference type="InterPro" id="IPR015424">
    <property type="entry name" value="PyrdxlP-dep_Trfase"/>
</dbReference>
<dbReference type="InterPro" id="IPR015421">
    <property type="entry name" value="PyrdxlP-dep_Trfase_major"/>
</dbReference>
<dbReference type="GO" id="GO:0003992">
    <property type="term" value="F:N2-acetyl-L-ornithine:2-oxoglutarate 5-aminotransferase activity"/>
    <property type="evidence" value="ECO:0007669"/>
    <property type="project" value="UniProtKB-UniRule"/>
</dbReference>
<dbReference type="UniPathway" id="UPA00068">
    <property type="reaction ID" value="UER00109"/>
</dbReference>
<dbReference type="EMBL" id="WMFA01000001">
    <property type="protein sequence ID" value="MYL69491.1"/>
    <property type="molecule type" value="Genomic_DNA"/>
</dbReference>
<keyword evidence="5" id="KW-0055">Arginine biosynthesis</keyword>
<dbReference type="PANTHER" id="PTHR11986:SF79">
    <property type="entry name" value="ACETYLORNITHINE AMINOTRANSFERASE, MITOCHONDRIAL"/>
    <property type="match status" value="1"/>
</dbReference>
<dbReference type="GO" id="GO:0030170">
    <property type="term" value="F:pyridoxal phosphate binding"/>
    <property type="evidence" value="ECO:0007669"/>
    <property type="project" value="InterPro"/>
</dbReference>
<keyword evidence="3 5" id="KW-0808">Transferase</keyword>
<comment type="pathway">
    <text evidence="5">Amino-acid biosynthesis; L-arginine biosynthesis; N(2)-acetyl-L-ornithine from L-glutamate: step 4/4.</text>
</comment>
<dbReference type="PANTHER" id="PTHR11986">
    <property type="entry name" value="AMINOTRANSFERASE CLASS III"/>
    <property type="match status" value="1"/>
</dbReference>
<dbReference type="GO" id="GO:0042802">
    <property type="term" value="F:identical protein binding"/>
    <property type="evidence" value="ECO:0007669"/>
    <property type="project" value="TreeGrafter"/>
</dbReference>
<evidence type="ECO:0000313" key="7">
    <source>
        <dbReference type="Proteomes" id="UP000450457"/>
    </source>
</evidence>
<organism evidence="6 7">
    <name type="scientific">Halobacillus litoralis</name>
    <dbReference type="NCBI Taxonomy" id="45668"/>
    <lineage>
        <taxon>Bacteria</taxon>
        <taxon>Bacillati</taxon>
        <taxon>Bacillota</taxon>
        <taxon>Bacilli</taxon>
        <taxon>Bacillales</taxon>
        <taxon>Bacillaceae</taxon>
        <taxon>Halobacillus</taxon>
    </lineage>
</organism>
<proteinExistence type="inferred from homology"/>
<protein>
    <recommendedName>
        <fullName evidence="5">Acetylornithine aminotransferase</fullName>
        <shortName evidence="5">ACOAT</shortName>
        <ecNumber evidence="5">2.6.1.11</ecNumber>
    </recommendedName>
</protein>
<feature type="binding site" evidence="5">
    <location>
        <begin position="95"/>
        <end position="96"/>
    </location>
    <ligand>
        <name>pyridoxal 5'-phosphate</name>
        <dbReference type="ChEBI" id="CHEBI:597326"/>
    </ligand>
</feature>
<dbReference type="Proteomes" id="UP000450457">
    <property type="component" value="Unassembled WGS sequence"/>
</dbReference>
<feature type="binding site" evidence="5">
    <location>
        <position position="264"/>
    </location>
    <ligand>
        <name>N(2)-acetyl-L-ornithine</name>
        <dbReference type="ChEBI" id="CHEBI:57805"/>
    </ligand>
</feature>
<keyword evidence="1 5" id="KW-0032">Aminotransferase</keyword>
<evidence type="ECO:0000256" key="5">
    <source>
        <dbReference type="HAMAP-Rule" id="MF_01107"/>
    </source>
</evidence>
<dbReference type="NCBIfam" id="NF002797">
    <property type="entry name" value="PRK02936.1"/>
    <property type="match status" value="1"/>
</dbReference>
<feature type="binding site" evidence="5">
    <location>
        <begin position="207"/>
        <end position="210"/>
    </location>
    <ligand>
        <name>pyridoxal 5'-phosphate</name>
        <dbReference type="ChEBI" id="CHEBI:597326"/>
    </ligand>
</feature>
<feature type="binding site" evidence="5">
    <location>
        <position position="265"/>
    </location>
    <ligand>
        <name>pyridoxal 5'-phosphate</name>
        <dbReference type="ChEBI" id="CHEBI:597326"/>
    </ligand>
</feature>
<dbReference type="SUPFAM" id="SSF53383">
    <property type="entry name" value="PLP-dependent transferases"/>
    <property type="match status" value="1"/>
</dbReference>
<dbReference type="EC" id="2.6.1.11" evidence="5"/>
<keyword evidence="4 5" id="KW-0663">Pyridoxal phosphate</keyword>
<dbReference type="Gene3D" id="3.40.640.10">
    <property type="entry name" value="Type I PLP-dependent aspartate aminotransferase-like (Major domain)"/>
    <property type="match status" value="1"/>
</dbReference>
<evidence type="ECO:0000256" key="3">
    <source>
        <dbReference type="ARBA" id="ARBA00022679"/>
    </source>
</evidence>
<dbReference type="Pfam" id="PF00202">
    <property type="entry name" value="Aminotran_3"/>
    <property type="match status" value="1"/>
</dbReference>
<dbReference type="GeneID" id="78005634"/>
<name>A0A845F6K6_9BACI</name>
<dbReference type="AlphaFoldDB" id="A0A845F6K6"/>
<dbReference type="PROSITE" id="PS00600">
    <property type="entry name" value="AA_TRANSFER_CLASS_3"/>
    <property type="match status" value="1"/>
</dbReference>
<dbReference type="FunFam" id="3.40.640.10:FF:000004">
    <property type="entry name" value="Acetylornithine aminotransferase"/>
    <property type="match status" value="1"/>
</dbReference>
<dbReference type="GO" id="GO:0006526">
    <property type="term" value="P:L-arginine biosynthetic process"/>
    <property type="evidence" value="ECO:0007669"/>
    <property type="project" value="UniProtKB-UniRule"/>
</dbReference>
<comment type="miscellaneous">
    <text evidence="5">May also have succinyldiaminopimelate aminotransferase activity, thus carrying out the corresponding step in lysine biosynthesis.</text>
</comment>
<dbReference type="GO" id="GO:0005737">
    <property type="term" value="C:cytoplasm"/>
    <property type="evidence" value="ECO:0007669"/>
    <property type="project" value="UniProtKB-SubCell"/>
</dbReference>
<dbReference type="PIRSF" id="PIRSF000521">
    <property type="entry name" value="Transaminase_4ab_Lys_Orn"/>
    <property type="match status" value="1"/>
</dbReference>
<dbReference type="InterPro" id="IPR050103">
    <property type="entry name" value="Class-III_PLP-dep_AT"/>
</dbReference>
<dbReference type="InterPro" id="IPR049704">
    <property type="entry name" value="Aminotrans_3_PPA_site"/>
</dbReference>
<dbReference type="CDD" id="cd00610">
    <property type="entry name" value="OAT_like"/>
    <property type="match status" value="1"/>
</dbReference>
<keyword evidence="5" id="KW-0963">Cytoplasm</keyword>